<organism evidence="2 3">
    <name type="scientific">Bifidobacterium eulemuris</name>
    <dbReference type="NCBI Taxonomy" id="1765219"/>
    <lineage>
        <taxon>Bacteria</taxon>
        <taxon>Bacillati</taxon>
        <taxon>Actinomycetota</taxon>
        <taxon>Actinomycetes</taxon>
        <taxon>Bifidobacteriales</taxon>
        <taxon>Bifidobacteriaceae</taxon>
        <taxon>Bifidobacterium</taxon>
    </lineage>
</organism>
<feature type="transmembrane region" description="Helical" evidence="1">
    <location>
        <begin position="193"/>
        <end position="218"/>
    </location>
</feature>
<evidence type="ECO:0000256" key="1">
    <source>
        <dbReference type="SAM" id="Phobius"/>
    </source>
</evidence>
<dbReference type="EMBL" id="CP062938">
    <property type="protein sequence ID" value="QOL31372.1"/>
    <property type="molecule type" value="Genomic_DNA"/>
</dbReference>
<sequence length="281" mass="31930">MMVVYENAMIAAAAETTQVADFVAKRQFAPMYIWLDIAFLLVFAGLLLWRRKTMTVLVGLAAGVLYFAVDYGIFNLALHTRSIEGGSMFWVLLWMSMSYGFTNFAWIWLWISKDSHLFEWSLLILGWWFCAPPIVQTLVARFAPDQADHPIIIQRTTGAYHGWMALILFVGYLALIIWNLAHERRSQRVNIPWLLAIGVLVQFGWELGLLIGGIRSAGLGLQETLKPLVVNSLLETNLGMPYVYVIFLAVTARYTETLSKRTHPITMLERLAENNAECVTH</sequence>
<dbReference type="KEGG" id="beu:BE0216_02030"/>
<dbReference type="AlphaFoldDB" id="A0A7L9SMJ6"/>
<dbReference type="RefSeq" id="WP_193042825.1">
    <property type="nucleotide sequence ID" value="NZ_CP062938.1"/>
</dbReference>
<evidence type="ECO:0000313" key="2">
    <source>
        <dbReference type="EMBL" id="QOL31372.1"/>
    </source>
</evidence>
<feature type="transmembrane region" description="Helical" evidence="1">
    <location>
        <begin position="238"/>
        <end position="255"/>
    </location>
</feature>
<keyword evidence="1" id="KW-1133">Transmembrane helix</keyword>
<name>A0A7L9SMJ6_9BIFI</name>
<feature type="transmembrane region" description="Helical" evidence="1">
    <location>
        <begin position="56"/>
        <end position="77"/>
    </location>
</feature>
<dbReference type="Proteomes" id="UP000593943">
    <property type="component" value="Chromosome"/>
</dbReference>
<proteinExistence type="predicted"/>
<keyword evidence="1" id="KW-0812">Transmembrane</keyword>
<feature type="transmembrane region" description="Helical" evidence="1">
    <location>
        <begin position="163"/>
        <end position="181"/>
    </location>
</feature>
<protein>
    <submittedName>
        <fullName evidence="2">Uncharacterized protein</fullName>
    </submittedName>
</protein>
<keyword evidence="1" id="KW-0472">Membrane</keyword>
<keyword evidence="3" id="KW-1185">Reference proteome</keyword>
<accession>A0A7L9SMJ6</accession>
<feature type="transmembrane region" description="Helical" evidence="1">
    <location>
        <begin position="89"/>
        <end position="110"/>
    </location>
</feature>
<gene>
    <name evidence="2" type="ORF">BE0216_02030</name>
</gene>
<evidence type="ECO:0000313" key="3">
    <source>
        <dbReference type="Proteomes" id="UP000593943"/>
    </source>
</evidence>
<feature type="transmembrane region" description="Helical" evidence="1">
    <location>
        <begin position="31"/>
        <end position="49"/>
    </location>
</feature>
<feature type="transmembrane region" description="Helical" evidence="1">
    <location>
        <begin position="122"/>
        <end position="143"/>
    </location>
</feature>
<reference evidence="2 3" key="1">
    <citation type="submission" date="2020-10" db="EMBL/GenBank/DDBJ databases">
        <title>Genome sequencing of Bifidobacterium eulemuris_DSMZ_100216.</title>
        <authorList>
            <person name="Kim J."/>
        </authorList>
    </citation>
    <scope>NUCLEOTIDE SEQUENCE [LARGE SCALE GENOMIC DNA]</scope>
    <source>
        <strain evidence="2 3">DSM 100216</strain>
    </source>
</reference>